<dbReference type="EMBL" id="WPHU01000002">
    <property type="protein sequence ID" value="MVA55683.1"/>
    <property type="molecule type" value="Genomic_DNA"/>
</dbReference>
<gene>
    <name evidence="1" type="ORF">GOZ88_06110</name>
</gene>
<organism evidence="1 2">
    <name type="scientific">Agrobacterium vitis</name>
    <name type="common">Rhizobium vitis</name>
    <dbReference type="NCBI Taxonomy" id="373"/>
    <lineage>
        <taxon>Bacteria</taxon>
        <taxon>Pseudomonadati</taxon>
        <taxon>Pseudomonadota</taxon>
        <taxon>Alphaproteobacteria</taxon>
        <taxon>Hyphomicrobiales</taxon>
        <taxon>Rhizobiaceae</taxon>
        <taxon>Rhizobium/Agrobacterium group</taxon>
        <taxon>Agrobacterium</taxon>
    </lineage>
</organism>
<protein>
    <submittedName>
        <fullName evidence="1">Uncharacterized protein</fullName>
    </submittedName>
</protein>
<dbReference type="AlphaFoldDB" id="A0A6A9UDP1"/>
<comment type="caution">
    <text evidence="1">The sequence shown here is derived from an EMBL/GenBank/DDBJ whole genome shotgun (WGS) entry which is preliminary data.</text>
</comment>
<reference evidence="1 2" key="1">
    <citation type="submission" date="2019-12" db="EMBL/GenBank/DDBJ databases">
        <title>Whole-genome sequencing of Allorhizobium vitis.</title>
        <authorList>
            <person name="Gan H.M."/>
            <person name="Szegedi E."/>
            <person name="Burr T."/>
            <person name="Savka M.A."/>
        </authorList>
    </citation>
    <scope>NUCLEOTIDE SEQUENCE [LARGE SCALE GENOMIC DNA]</scope>
    <source>
        <strain evidence="1 2">CG415</strain>
    </source>
</reference>
<accession>A0A6A9UDP1</accession>
<proteinExistence type="predicted"/>
<name>A0A6A9UDP1_AGRVI</name>
<sequence length="50" mass="5694">MAQFLLWMRHVSEWVKLSSKTNVARAQSFHKSDASFANTKEALDIRGDAL</sequence>
<dbReference type="RefSeq" id="WP_156585918.1">
    <property type="nucleotide sequence ID" value="NZ_AP023268.1"/>
</dbReference>
<dbReference type="Proteomes" id="UP000440716">
    <property type="component" value="Unassembled WGS sequence"/>
</dbReference>
<evidence type="ECO:0000313" key="2">
    <source>
        <dbReference type="Proteomes" id="UP000440716"/>
    </source>
</evidence>
<evidence type="ECO:0000313" key="1">
    <source>
        <dbReference type="EMBL" id="MVA55683.1"/>
    </source>
</evidence>